<organism evidence="1 2">
    <name type="scientific">Pangasianodon gigas</name>
    <name type="common">Mekong giant catfish</name>
    <name type="synonym">Pangasius gigas</name>
    <dbReference type="NCBI Taxonomy" id="30993"/>
    <lineage>
        <taxon>Eukaryota</taxon>
        <taxon>Metazoa</taxon>
        <taxon>Chordata</taxon>
        <taxon>Craniata</taxon>
        <taxon>Vertebrata</taxon>
        <taxon>Euteleostomi</taxon>
        <taxon>Actinopterygii</taxon>
        <taxon>Neopterygii</taxon>
        <taxon>Teleostei</taxon>
        <taxon>Ostariophysi</taxon>
        <taxon>Siluriformes</taxon>
        <taxon>Pangasiidae</taxon>
        <taxon>Pangasianodon</taxon>
    </lineage>
</organism>
<keyword evidence="2" id="KW-1185">Reference proteome</keyword>
<name>A0ACC5X0J5_PANGG</name>
<accession>A0ACC5X0J5</accession>
<gene>
    <name evidence="1" type="ORF">PGIGA_G00042640</name>
</gene>
<reference evidence="1 2" key="1">
    <citation type="journal article" date="2022" name="bioRxiv">
        <title>An ancient truncated duplication of the anti-Mullerian hormone receptor type 2 gene is a potential conserved master sex determinant in the Pangasiidae catfish family.</title>
        <authorList>
            <person name="Wen M."/>
            <person name="Pan Q."/>
            <person name="Jouanno E."/>
            <person name="Montfort J."/>
            <person name="Zahm M."/>
            <person name="Cabau C."/>
            <person name="Klopp C."/>
            <person name="Iampietro C."/>
            <person name="Roques C."/>
            <person name="Bouchez O."/>
            <person name="Castinel A."/>
            <person name="Donnadieu C."/>
            <person name="Parrinello H."/>
            <person name="Poncet C."/>
            <person name="Belmonte E."/>
            <person name="Gautier V."/>
            <person name="Avarre J.-C."/>
            <person name="Dugue R."/>
            <person name="Gustiano R."/>
            <person name="Ha T.T.T."/>
            <person name="Campet M."/>
            <person name="Sriphairoj K."/>
            <person name="Ribolli J."/>
            <person name="de Almeida F.L."/>
            <person name="Desvignes T."/>
            <person name="Postlethwait J.H."/>
            <person name="Bucao C.F."/>
            <person name="Robinson-Rechavi M."/>
            <person name="Bobe J."/>
            <person name="Herpin A."/>
            <person name="Guiguen Y."/>
        </authorList>
    </citation>
    <scope>NUCLEOTIDE SEQUENCE [LARGE SCALE GENOMIC DNA]</scope>
    <source>
        <strain evidence="1">YG-Dec2019</strain>
    </source>
</reference>
<evidence type="ECO:0000313" key="1">
    <source>
        <dbReference type="EMBL" id="MCI4384779.1"/>
    </source>
</evidence>
<dbReference type="Proteomes" id="UP000829447">
    <property type="component" value="Linkage Group LG13"/>
</dbReference>
<dbReference type="EMBL" id="CM040466">
    <property type="protein sequence ID" value="MCI4384779.1"/>
    <property type="molecule type" value="Genomic_DNA"/>
</dbReference>
<proteinExistence type="predicted"/>
<protein>
    <submittedName>
        <fullName evidence="1">Uncharacterized protein</fullName>
    </submittedName>
</protein>
<comment type="caution">
    <text evidence="1">The sequence shown here is derived from an EMBL/GenBank/DDBJ whole genome shotgun (WGS) entry which is preliminary data.</text>
</comment>
<evidence type="ECO:0000313" key="2">
    <source>
        <dbReference type="Proteomes" id="UP000829447"/>
    </source>
</evidence>
<sequence length="679" mass="78693">MLTRELETDHRCYIRPLPVSADRPNLIFYDFDTFATENGVHVPFLVYAKTLKGEEKWFYGHGCVKHFLMYFRNERYRRNVFIAHNAKGFDSYLVLKGMLKEGLSPRCILMTGSKILSSEDPYYELKFIDSLSFLPMRLSDFPKALGFADQTKGYFPHKFSSAGRLEYVGPYPPASDYGVERMSERERQDFHEWYAVAVRGVFNFRKEALRYCKNDVIILSQGCIKFRDQFLGETGVDLFDSITIASACMKVFITNYMTPKTLAIPCPYGYARVRKRFSHASIQWLEWVMAKEKIFIQHALNRGEKQIGPFFVDGYAEIDGEKYAWEYHGCFYHGCPSCFDPVETCPLRGIRFSELWLNSEERVRTLESEHGIRVTVVREHEWLDMKKSFDRVKEFLCTFNPPEPLVPRAALYGGRTSALKLRHKAGPGEKVLYVDVTSLYPYVNSACSYPLDHPMIIYKDFGDPRNYFGLIRATVYPPRGLFFPVLPYKSKSGKLLFPLCHTCAESCMQRDPCSHDDDARALTGVWVTVEFNKALEMGYRVAKITEVWHFDKSSDSVFTGNERYRRNVFIAHNAKGFDSYLVLKGMLKEGLSPQRILMMGSKILSFEDRHYELKFIDSLSFLPMRLSDFPKALGFTDQTKGYFPHKFSSAGRLEYVGPYPPASDYGVERMLERERQDFH</sequence>